<feature type="domain" description="TRAM" evidence="2">
    <location>
        <begin position="5"/>
        <end position="63"/>
    </location>
</feature>
<evidence type="ECO:0000313" key="3">
    <source>
        <dbReference type="EMBL" id="BBL45762.1"/>
    </source>
</evidence>
<dbReference type="Proteomes" id="UP001055553">
    <property type="component" value="Chromosome"/>
</dbReference>
<sequence>MVVRGIKVGEIYEVEIKSLTQRGDGFARVKGIACFVKNVTVGWKGNVKVVKVGPSYIVAEPSGEASSSQEASSQSSEESFDDSMEEGM</sequence>
<reference evidence="4" key="1">
    <citation type="journal article" date="2022" name="Int. J. Syst. Evol. Microbiol.">
        <title>Nanobdella aerobiophila gen. nov., sp. nov., a thermoacidophilic, obligate ectosymbiotic archaeon, and proposal of Nanobdellaceae fam. nov., Nanobdellales ord. nov. and Nanobdellia class. nov.</title>
        <authorList>
            <person name="Kato S."/>
            <person name="Ogasawara A."/>
            <person name="Itoh T."/>
            <person name="Sakai H.D."/>
            <person name="Shimizu M."/>
            <person name="Yuki M."/>
            <person name="Kaneko M."/>
            <person name="Takashina T."/>
            <person name="Ohkuma M."/>
        </authorList>
    </citation>
    <scope>NUCLEOTIDE SEQUENCE [LARGE SCALE GENOMIC DNA]</scope>
    <source>
        <strain evidence="4">MJ1</strain>
    </source>
</reference>
<dbReference type="Gene3D" id="2.40.50.140">
    <property type="entry name" value="Nucleic acid-binding proteins"/>
    <property type="match status" value="1"/>
</dbReference>
<dbReference type="KEGG" id="naer:MJ1_0615"/>
<feature type="compositionally biased region" description="Acidic residues" evidence="1">
    <location>
        <begin position="78"/>
        <end position="88"/>
    </location>
</feature>
<evidence type="ECO:0000259" key="2">
    <source>
        <dbReference type="PROSITE" id="PS50926"/>
    </source>
</evidence>
<feature type="compositionally biased region" description="Low complexity" evidence="1">
    <location>
        <begin position="62"/>
        <end position="77"/>
    </location>
</feature>
<gene>
    <name evidence="3" type="ORF">MJ1_0615</name>
</gene>
<evidence type="ECO:0000256" key="1">
    <source>
        <dbReference type="SAM" id="MobiDB-lite"/>
    </source>
</evidence>
<dbReference type="InterPro" id="IPR012340">
    <property type="entry name" value="NA-bd_OB-fold"/>
</dbReference>
<dbReference type="Pfam" id="PF01938">
    <property type="entry name" value="TRAM"/>
    <property type="match status" value="1"/>
</dbReference>
<feature type="region of interest" description="Disordered" evidence="1">
    <location>
        <begin position="60"/>
        <end position="88"/>
    </location>
</feature>
<name>A0A915WT17_9ARCH</name>
<dbReference type="EMBL" id="AP019769">
    <property type="protein sequence ID" value="BBL45762.1"/>
    <property type="molecule type" value="Genomic_DNA"/>
</dbReference>
<proteinExistence type="predicted"/>
<dbReference type="RefSeq" id="WP_258393075.1">
    <property type="nucleotide sequence ID" value="NZ_AP019769.1"/>
</dbReference>
<dbReference type="PROSITE" id="PS50926">
    <property type="entry name" value="TRAM"/>
    <property type="match status" value="1"/>
</dbReference>
<accession>A0A915WT17</accession>
<dbReference type="SUPFAM" id="SSF50249">
    <property type="entry name" value="Nucleic acid-binding proteins"/>
    <property type="match status" value="1"/>
</dbReference>
<protein>
    <submittedName>
        <fullName evidence="3">Deoxyribonuclease</fullName>
    </submittedName>
</protein>
<organism evidence="3 4">
    <name type="scientific">Nanobdella aerobiophila</name>
    <dbReference type="NCBI Taxonomy" id="2586965"/>
    <lineage>
        <taxon>Archaea</taxon>
        <taxon>Nanobdellota</taxon>
        <taxon>Nanobdellia</taxon>
        <taxon>Nanobdellales</taxon>
        <taxon>Nanobdellaceae</taxon>
        <taxon>Nanobdella</taxon>
    </lineage>
</organism>
<dbReference type="GeneID" id="74568560"/>
<dbReference type="AlphaFoldDB" id="A0A915WT17"/>
<keyword evidence="4" id="KW-1185">Reference proteome</keyword>
<dbReference type="InterPro" id="IPR002792">
    <property type="entry name" value="TRAM_dom"/>
</dbReference>
<evidence type="ECO:0000313" key="4">
    <source>
        <dbReference type="Proteomes" id="UP001055553"/>
    </source>
</evidence>